<accession>A0A507CKV7</accession>
<evidence type="ECO:0000313" key="4">
    <source>
        <dbReference type="Proteomes" id="UP000317494"/>
    </source>
</evidence>
<gene>
    <name evidence="3" type="ORF">SeMB42_g06709</name>
</gene>
<evidence type="ECO:0000313" key="3">
    <source>
        <dbReference type="EMBL" id="TPX38493.1"/>
    </source>
</evidence>
<keyword evidence="2" id="KW-1133">Transmembrane helix</keyword>
<protein>
    <submittedName>
        <fullName evidence="3">Uncharacterized protein</fullName>
    </submittedName>
</protein>
<dbReference type="VEuPathDB" id="FungiDB:SeMB42_g06709"/>
<dbReference type="AlphaFoldDB" id="A0A507CKV7"/>
<reference evidence="3 4" key="1">
    <citation type="journal article" date="2019" name="Sci. Rep.">
        <title>Comparative genomics of chytrid fungi reveal insights into the obligate biotrophic and pathogenic lifestyle of Synchytrium endobioticum.</title>
        <authorList>
            <person name="van de Vossenberg B.T.L.H."/>
            <person name="Warris S."/>
            <person name="Nguyen H.D.T."/>
            <person name="van Gent-Pelzer M.P.E."/>
            <person name="Joly D.L."/>
            <person name="van de Geest H.C."/>
            <person name="Bonants P.J.M."/>
            <person name="Smith D.S."/>
            <person name="Levesque C.A."/>
            <person name="van der Lee T.A.J."/>
        </authorList>
    </citation>
    <scope>NUCLEOTIDE SEQUENCE [LARGE SCALE GENOMIC DNA]</scope>
    <source>
        <strain evidence="3 4">MB42</strain>
    </source>
</reference>
<keyword evidence="4" id="KW-1185">Reference proteome</keyword>
<feature type="transmembrane region" description="Helical" evidence="2">
    <location>
        <begin position="159"/>
        <end position="179"/>
    </location>
</feature>
<dbReference type="Proteomes" id="UP000317494">
    <property type="component" value="Unassembled WGS sequence"/>
</dbReference>
<keyword evidence="2" id="KW-0472">Membrane</keyword>
<comment type="caution">
    <text evidence="3">The sequence shown here is derived from an EMBL/GenBank/DDBJ whole genome shotgun (WGS) entry which is preliminary data.</text>
</comment>
<proteinExistence type="predicted"/>
<evidence type="ECO:0000256" key="1">
    <source>
        <dbReference type="SAM" id="MobiDB-lite"/>
    </source>
</evidence>
<name>A0A507CKV7_9FUNG</name>
<keyword evidence="2" id="KW-0812">Transmembrane</keyword>
<dbReference type="EMBL" id="QEAN01000397">
    <property type="protein sequence ID" value="TPX38493.1"/>
    <property type="molecule type" value="Genomic_DNA"/>
</dbReference>
<feature type="compositionally biased region" description="Basic and acidic residues" evidence="1">
    <location>
        <begin position="495"/>
        <end position="514"/>
    </location>
</feature>
<organism evidence="3 4">
    <name type="scientific">Synchytrium endobioticum</name>
    <dbReference type="NCBI Taxonomy" id="286115"/>
    <lineage>
        <taxon>Eukaryota</taxon>
        <taxon>Fungi</taxon>
        <taxon>Fungi incertae sedis</taxon>
        <taxon>Chytridiomycota</taxon>
        <taxon>Chytridiomycota incertae sedis</taxon>
        <taxon>Chytridiomycetes</taxon>
        <taxon>Synchytriales</taxon>
        <taxon>Synchytriaceae</taxon>
        <taxon>Synchytrium</taxon>
    </lineage>
</organism>
<sequence length="576" mass="64849">MREGMRGRDAGQFAREWRKWVLIRLLVSCMDYAITTVPQPLRLVLQPEYRLVRGLDGNLRFANEKPDTAPPDILDAVARGLNYATGHGRASAARSEKIRVDAGNEGTAASRQRLSLLRAGSGPSRLCYISTKQQKIDGVTSIKKISTTSQQRTLRTAGVMVKAVNINLVIFLAALIISIETTTEWDNRAIMEVTGKMLTTAGSVVSYRKEALAKLSFGRWHADVESSIIDQIADAVSKPVPSFPLLNDQELFQEPNRRMSPSQLLFTRAYHSLVFEKLKTLFYKIQLHIAQQHNSEILKTRLDCVATFLLMHQNLERKWREVFPENRHARYAIHRWRDLVLPEYDWGPVHNILLPNLLNQLALYIGQSSIYNDVTTGGTSDSFRMRIANAVRGLIAQIRADSRPFAFTEEQLLEEPNASTPQDRLDELAPADSMQLPPEDQSYAYNYEPISDHGFGYGLEASTSQPRPQPDFIDFLGVKDVTCEATPELAPRLWHSHDDRDPYTDHRFGNEQHRPPSGPVGFDGGSSMHPGPSTDNIWRPCDSSLHGHQSTSNIGVADSPRPYTRFKMSGEYLDPT</sequence>
<feature type="region of interest" description="Disordered" evidence="1">
    <location>
        <begin position="492"/>
        <end position="576"/>
    </location>
</feature>
<evidence type="ECO:0000256" key="2">
    <source>
        <dbReference type="SAM" id="Phobius"/>
    </source>
</evidence>